<keyword evidence="2 6" id="KW-0547">Nucleotide-binding</keyword>
<dbReference type="Gene3D" id="3.40.50.300">
    <property type="entry name" value="P-loop containing nucleotide triphosphate hydrolases"/>
    <property type="match status" value="1"/>
</dbReference>
<reference evidence="8" key="2">
    <citation type="submission" date="2014-06" db="EMBL/GenBank/DDBJ databases">
        <authorList>
            <person name="Aslett M."/>
        </authorList>
    </citation>
    <scope>NUCLEOTIDE SEQUENCE</scope>
</reference>
<dbReference type="Gene3D" id="1.10.8.60">
    <property type="match status" value="1"/>
</dbReference>
<evidence type="ECO:0000313" key="8">
    <source>
        <dbReference type="EMBL" id="CDS21896.1"/>
    </source>
</evidence>
<evidence type="ECO:0000256" key="2">
    <source>
        <dbReference type="ARBA" id="ARBA00022741"/>
    </source>
</evidence>
<evidence type="ECO:0000256" key="5">
    <source>
        <dbReference type="ARBA" id="ARBA00023128"/>
    </source>
</evidence>
<dbReference type="EMBL" id="LK028585">
    <property type="protein sequence ID" value="CDS21896.1"/>
    <property type="molecule type" value="Genomic_DNA"/>
</dbReference>
<organism evidence="8">
    <name type="scientific">Echinococcus granulosus</name>
    <name type="common">Hydatid tapeworm</name>
    <dbReference type="NCBI Taxonomy" id="6210"/>
    <lineage>
        <taxon>Eukaryota</taxon>
        <taxon>Metazoa</taxon>
        <taxon>Spiralia</taxon>
        <taxon>Lophotrochozoa</taxon>
        <taxon>Platyhelminthes</taxon>
        <taxon>Cestoda</taxon>
        <taxon>Eucestoda</taxon>
        <taxon>Cyclophyllidea</taxon>
        <taxon>Taeniidae</taxon>
        <taxon>Echinococcus</taxon>
        <taxon>Echinococcus granulosus group</taxon>
    </lineage>
</organism>
<reference evidence="8 9" key="1">
    <citation type="journal article" date="2013" name="Nature">
        <title>The genomes of four tapeworm species reveal adaptations to parasitism.</title>
        <authorList>
            <person name="Tsai I.J."/>
            <person name="Zarowiecki M."/>
            <person name="Holroyd N."/>
            <person name="Garciarrubio A."/>
            <person name="Sanchez-Flores A."/>
            <person name="Brooks K.L."/>
            <person name="Tracey A."/>
            <person name="Bobes R.J."/>
            <person name="Fragoso G."/>
            <person name="Sciutto E."/>
            <person name="Aslett M."/>
            <person name="Beasley H."/>
            <person name="Bennett H.M."/>
            <person name="Cai J."/>
            <person name="Camicia F."/>
            <person name="Clark R."/>
            <person name="Cucher M."/>
            <person name="De Silva N."/>
            <person name="Day T.A."/>
            <person name="Deplazes P."/>
            <person name="Estrada K."/>
            <person name="Fernandez C."/>
            <person name="Holland P.W."/>
            <person name="Hou J."/>
            <person name="Hu S."/>
            <person name="Huckvale T."/>
            <person name="Hung S.S."/>
            <person name="Kamenetzky L."/>
            <person name="Keane J.A."/>
            <person name="Kiss F."/>
            <person name="Koziol U."/>
            <person name="Lambert O."/>
            <person name="Liu K."/>
            <person name="Luo X."/>
            <person name="Luo Y."/>
            <person name="Macchiaroli N."/>
            <person name="Nichol S."/>
            <person name="Paps J."/>
            <person name="Parkinson J."/>
            <person name="Pouchkina-Stantcheva N."/>
            <person name="Riddiford N."/>
            <person name="Rosenzvit M."/>
            <person name="Salinas G."/>
            <person name="Wasmuth J.D."/>
            <person name="Zamanian M."/>
            <person name="Zheng Y."/>
            <person name="Cai X."/>
            <person name="Soberon X."/>
            <person name="Olson P.D."/>
            <person name="Laclette J.P."/>
            <person name="Brehm K."/>
            <person name="Berriman M."/>
            <person name="Garciarrubio A."/>
            <person name="Bobes R.J."/>
            <person name="Fragoso G."/>
            <person name="Sanchez-Flores A."/>
            <person name="Estrada K."/>
            <person name="Cevallos M.A."/>
            <person name="Morett E."/>
            <person name="Gonzalez V."/>
            <person name="Portillo T."/>
            <person name="Ochoa-Leyva A."/>
            <person name="Jose M.V."/>
            <person name="Sciutto E."/>
            <person name="Landa A."/>
            <person name="Jimenez L."/>
            <person name="Valdes V."/>
            <person name="Carrero J.C."/>
            <person name="Larralde C."/>
            <person name="Morales-Montor J."/>
            <person name="Limon-Lason J."/>
            <person name="Soberon X."/>
            <person name="Laclette J.P."/>
        </authorList>
    </citation>
    <scope>NUCLEOTIDE SEQUENCE [LARGE SCALE GENOMIC DNA]</scope>
</reference>
<dbReference type="PROSITE" id="PS00674">
    <property type="entry name" value="AAA"/>
    <property type="match status" value="1"/>
</dbReference>
<accession>A0A068WW88</accession>
<dbReference type="InterPro" id="IPR003959">
    <property type="entry name" value="ATPase_AAA_core"/>
</dbReference>
<keyword evidence="3" id="KW-0472">Membrane</keyword>
<dbReference type="Pfam" id="PF00004">
    <property type="entry name" value="AAA"/>
    <property type="match status" value="1"/>
</dbReference>
<dbReference type="GO" id="GO:0140570">
    <property type="term" value="P:extraction of mislocalized protein from mitochondrial outer membrane"/>
    <property type="evidence" value="ECO:0007669"/>
    <property type="project" value="TreeGrafter"/>
</dbReference>
<keyword evidence="5" id="KW-0496">Mitochondrion</keyword>
<name>A0A068WW88_ECHGR</name>
<protein>
    <submittedName>
        <fullName evidence="8 10">ATPase family AAA domain containing protein 1 B</fullName>
    </submittedName>
</protein>
<dbReference type="InterPro" id="IPR003593">
    <property type="entry name" value="AAA+_ATPase"/>
</dbReference>
<dbReference type="WBParaSite" id="EgrG_000076600">
    <property type="protein sequence ID" value="EgrG_000076600"/>
    <property type="gene ID" value="EgrG_000076600"/>
</dbReference>
<dbReference type="SMART" id="SM00382">
    <property type="entry name" value="AAA"/>
    <property type="match status" value="1"/>
</dbReference>
<reference evidence="10" key="3">
    <citation type="submission" date="2020-10" db="UniProtKB">
        <authorList>
            <consortium name="WormBaseParasite"/>
        </authorList>
    </citation>
    <scope>IDENTIFICATION</scope>
</reference>
<dbReference type="GO" id="GO:0005741">
    <property type="term" value="C:mitochondrial outer membrane"/>
    <property type="evidence" value="ECO:0007669"/>
    <property type="project" value="UniProtKB-SubCell"/>
</dbReference>
<dbReference type="SUPFAM" id="SSF52540">
    <property type="entry name" value="P-loop containing nucleoside triphosphate hydrolases"/>
    <property type="match status" value="1"/>
</dbReference>
<proteinExistence type="inferred from homology"/>
<evidence type="ECO:0000313" key="10">
    <source>
        <dbReference type="WBParaSite" id="EgrG_000076600"/>
    </source>
</evidence>
<comment type="similarity">
    <text evidence="6">Belongs to the AAA ATPase family.</text>
</comment>
<keyword evidence="3" id="KW-1000">Mitochondrion outer membrane</keyword>
<dbReference type="OrthoDB" id="10254455at2759"/>
<gene>
    <name evidence="10" type="primary">EGR_05477</name>
    <name evidence="8" type="ORF">EgrG_000076600</name>
</gene>
<evidence type="ECO:0000313" key="9">
    <source>
        <dbReference type="Proteomes" id="UP000492820"/>
    </source>
</evidence>
<dbReference type="GO" id="GO:0016887">
    <property type="term" value="F:ATP hydrolysis activity"/>
    <property type="evidence" value="ECO:0007669"/>
    <property type="project" value="InterPro"/>
</dbReference>
<comment type="subcellular location">
    <subcellularLocation>
        <location evidence="1">Mitochondrion outer membrane</location>
        <topology evidence="1">Single-pass membrane protein</topology>
    </subcellularLocation>
</comment>
<evidence type="ECO:0000256" key="4">
    <source>
        <dbReference type="ARBA" id="ARBA00022840"/>
    </source>
</evidence>
<feature type="domain" description="AAA+ ATPase" evidence="7">
    <location>
        <begin position="181"/>
        <end position="317"/>
    </location>
</feature>
<dbReference type="PANTHER" id="PTHR45644">
    <property type="entry name" value="AAA ATPASE, PUTATIVE (AFU_ORTHOLOGUE AFUA_2G12920)-RELATED-RELATED"/>
    <property type="match status" value="1"/>
</dbReference>
<dbReference type="AlphaFoldDB" id="A0A068WW88"/>
<sequence length="440" mass="49011">MKMSELPPVVLAESSKPPQIWLENQISAVKEYLKEAWGTLYDMLHISHPLGRQIVAYSADAGGNEERIARFLRLTIPPLSLVGSMIFLYYLIDQLNPTSKEKKAARKKAMEVIKALRISPLPKLTDYEVCIAVSLVDTSTLETSWSSIGGLEEVVADLRDSVILPFRASTYLLPRSRLFRAPKGVLFYGPPGCGKTLLARAMARAANARFFNLQISNLVNMWYGESQKLAEAVFSLAHKLQPSIIFIDEIDSFLTTRSTHDHEATRMMKTQFMALWDGLLSEPDSRIMVIGATNRPGDLDSAILRRLPYKVRVPLPNAIQRQEIMKVHLRGEPLDASVTPAFLKAFAVQTEGLSGSDLFEICREAALRNLRGWLNSPQAAANFDGVSGGGGDNSSEEKMRPRNLSISVADFEYAYQKFRCHQLADNTVIPLLKPIMDGLD</sequence>
<dbReference type="Proteomes" id="UP000492820">
    <property type="component" value="Unassembled WGS sequence"/>
</dbReference>
<evidence type="ECO:0000256" key="6">
    <source>
        <dbReference type="RuleBase" id="RU003651"/>
    </source>
</evidence>
<evidence type="ECO:0000259" key="7">
    <source>
        <dbReference type="SMART" id="SM00382"/>
    </source>
</evidence>
<evidence type="ECO:0000256" key="1">
    <source>
        <dbReference type="ARBA" id="ARBA00004572"/>
    </source>
</evidence>
<dbReference type="InterPro" id="IPR051701">
    <property type="entry name" value="Mito_OM_Translocase_MSP1"/>
</dbReference>
<keyword evidence="4 6" id="KW-0067">ATP-binding</keyword>
<dbReference type="FunFam" id="3.40.50.300:FF:000538">
    <property type="entry name" value="ATPase family AAA domain-containing protein 1"/>
    <property type="match status" value="1"/>
</dbReference>
<dbReference type="GO" id="GO:0005524">
    <property type="term" value="F:ATP binding"/>
    <property type="evidence" value="ECO:0007669"/>
    <property type="project" value="UniProtKB-KW"/>
</dbReference>
<dbReference type="PANTHER" id="PTHR45644:SF3">
    <property type="entry name" value="FI08533P-RELATED"/>
    <property type="match status" value="1"/>
</dbReference>
<dbReference type="Pfam" id="PF17862">
    <property type="entry name" value="AAA_lid_3"/>
    <property type="match status" value="1"/>
</dbReference>
<dbReference type="InterPro" id="IPR003960">
    <property type="entry name" value="ATPase_AAA_CS"/>
</dbReference>
<dbReference type="InterPro" id="IPR041569">
    <property type="entry name" value="AAA_lid_3"/>
</dbReference>
<dbReference type="InterPro" id="IPR027417">
    <property type="entry name" value="P-loop_NTPase"/>
</dbReference>
<evidence type="ECO:0000256" key="3">
    <source>
        <dbReference type="ARBA" id="ARBA00022787"/>
    </source>
</evidence>